<dbReference type="Pfam" id="PF08669">
    <property type="entry name" value="GCV_T_C"/>
    <property type="match status" value="1"/>
</dbReference>
<dbReference type="EMBL" id="RCHS01002157">
    <property type="protein sequence ID" value="RMX49230.1"/>
    <property type="molecule type" value="Genomic_DNA"/>
</dbReference>
<dbReference type="FunFam" id="2.40.30.110:FF:000008">
    <property type="entry name" value="Sarcosine dehydrogenase"/>
    <property type="match status" value="1"/>
</dbReference>
<dbReference type="SUPFAM" id="SSF103025">
    <property type="entry name" value="Folate-binding domain"/>
    <property type="match status" value="1"/>
</dbReference>
<proteinExistence type="inferred from homology"/>
<dbReference type="PANTHER" id="PTHR43757:SF11">
    <property type="entry name" value="SARCOSINE DEHYDROGENASE"/>
    <property type="match status" value="1"/>
</dbReference>
<dbReference type="Proteomes" id="UP000275408">
    <property type="component" value="Unassembled WGS sequence"/>
</dbReference>
<dbReference type="Gene3D" id="3.30.70.1400">
    <property type="entry name" value="Aminomethyltransferase beta-barrel domains"/>
    <property type="match status" value="1"/>
</dbReference>
<dbReference type="Pfam" id="PF01571">
    <property type="entry name" value="GCV_T"/>
    <property type="match status" value="1"/>
</dbReference>
<dbReference type="GO" id="GO:0005739">
    <property type="term" value="C:mitochondrion"/>
    <property type="evidence" value="ECO:0007669"/>
    <property type="project" value="TreeGrafter"/>
</dbReference>
<dbReference type="InterPro" id="IPR006076">
    <property type="entry name" value="FAD-dep_OxRdtase"/>
</dbReference>
<evidence type="ECO:0000313" key="6">
    <source>
        <dbReference type="EMBL" id="RMX49230.1"/>
    </source>
</evidence>
<dbReference type="PANTHER" id="PTHR43757">
    <property type="entry name" value="AMINOMETHYLTRANSFERASE"/>
    <property type="match status" value="1"/>
</dbReference>
<sequence>MWRLAKVLKDTRQVALNRSTSCLWKATRNESSTSKDSDVKEVPYNTLQTEDKRAPDSIPAEADVVIIGGGSVGSSTLYHLTKLGVKNAVLLERDQLTSGTTWHSAGLVWRLRPSDVEVELLAATRVLARDVLEQETGLWAGWNENGGLFIANNKERLDEYKRLMTLGKVYGVESFVLSPKESKDLYPLLNVDDLYGTLHSPGDGTIDPASWATSLTRAAVKNGAQVFENCAVTGIQTEVSDLGIKRVSAVQTPSGTIKTNCVVNCAGVWSPYVGSLCGVSVPLVAMYHAYVVTERIEGIQNMPNVRDHDASVYLKLQGDGLSVGGYEHNPVFWDEVSNKFAFSLFDLDWDIFSAHIEGACNRVPVIAETGVKSTVCGPESFTADHKPLMGEAPELRGFYHGCGFNSAGIMLAGGCGRELAHWVVHGHPELDMYGYDIRRFHSSITPNQKWLRERSHESYAKNYSMLFPHDEPLASRNMRCDPFHQVLLDRGCVYQERHGWERPGWFVPSEVAEVREYDYYGAYDVKEHQDYKYNELLGQDYTFDFPPHHDIIGKECLACRERVAVFNMSYFAKFYLTGPDAQKAADWIFTNNMAKPPGCTTYTCMTNKDGGTEADITVSVLENGDGSSIVKPKFEGDGFYIAVGGGIGQHGWCHVQNILQDQQYNVKFEDHSEKMGMLSVQGPKSRELLQCLTSADLSNEAFPFSTHKIINVAGHDVRTLRITFVGELGWELHIPNDSCVPVYKALMEAGIEFGVVNGGYRALDSLSAEKGYKHWHQDLRHDDTPLEAGLGFTCKLKSDTPFLGREALEKQKAEGLKKKLVCFTIEDHKALLGLEAIWRDNEVVGFIRRGEFGYAIGKSLAYGYVRDPSGKPVTTEFLKTGKYTIESMGELFPAKIHLKAPFDPKNLRVQGVYDDEACPSYGTASN</sequence>
<dbReference type="SUPFAM" id="SSF54373">
    <property type="entry name" value="FAD-linked reductases, C-terminal domain"/>
    <property type="match status" value="1"/>
</dbReference>
<organism evidence="6 7">
    <name type="scientific">Pocillopora damicornis</name>
    <name type="common">Cauliflower coral</name>
    <name type="synonym">Millepora damicornis</name>
    <dbReference type="NCBI Taxonomy" id="46731"/>
    <lineage>
        <taxon>Eukaryota</taxon>
        <taxon>Metazoa</taxon>
        <taxon>Cnidaria</taxon>
        <taxon>Anthozoa</taxon>
        <taxon>Hexacorallia</taxon>
        <taxon>Scleractinia</taxon>
        <taxon>Astrocoeniina</taxon>
        <taxon>Pocilloporidae</taxon>
        <taxon>Pocillopora</taxon>
    </lineage>
</organism>
<dbReference type="Gene3D" id="3.50.50.60">
    <property type="entry name" value="FAD/NAD(P)-binding domain"/>
    <property type="match status" value="1"/>
</dbReference>
<evidence type="ECO:0000259" key="5">
    <source>
        <dbReference type="Pfam" id="PF16350"/>
    </source>
</evidence>
<feature type="domain" description="Aminomethyltransferase C-terminal" evidence="4">
    <location>
        <begin position="818"/>
        <end position="902"/>
    </location>
</feature>
<comment type="caution">
    <text evidence="6">The sequence shown here is derived from an EMBL/GenBank/DDBJ whole genome shotgun (WGS) entry which is preliminary data.</text>
</comment>
<feature type="domain" description="FAD dependent oxidoreductase central" evidence="5">
    <location>
        <begin position="425"/>
        <end position="480"/>
    </location>
</feature>
<dbReference type="OrthoDB" id="498204at2759"/>
<evidence type="ECO:0000259" key="3">
    <source>
        <dbReference type="Pfam" id="PF01571"/>
    </source>
</evidence>
<name>A0A3M6U6E9_POCDA</name>
<dbReference type="InterPro" id="IPR029043">
    <property type="entry name" value="GcvT/YgfZ_C"/>
</dbReference>
<dbReference type="FunFam" id="3.50.50.60:FF:000769">
    <property type="entry name" value="Sarcosine dehydrogenase"/>
    <property type="match status" value="1"/>
</dbReference>
<evidence type="ECO:0000256" key="1">
    <source>
        <dbReference type="ARBA" id="ARBA00008609"/>
    </source>
</evidence>
<dbReference type="InterPro" id="IPR006222">
    <property type="entry name" value="GCVT_N"/>
</dbReference>
<dbReference type="SUPFAM" id="SSF101790">
    <property type="entry name" value="Aminomethyltransferase beta-barrel domain"/>
    <property type="match status" value="1"/>
</dbReference>
<accession>A0A3M6U6E9</accession>
<dbReference type="FunFam" id="3.30.1360.120:FF:000023">
    <property type="entry name" value="Sarcosine dehydrogenase"/>
    <property type="match status" value="1"/>
</dbReference>
<evidence type="ECO:0000259" key="2">
    <source>
        <dbReference type="Pfam" id="PF01266"/>
    </source>
</evidence>
<dbReference type="AlphaFoldDB" id="A0A3M6U6E9"/>
<dbReference type="Gene3D" id="3.30.1360.120">
    <property type="entry name" value="Probable tRNA modification gtpase trme, domain 1"/>
    <property type="match status" value="1"/>
</dbReference>
<dbReference type="FunFam" id="3.30.70.1400:FF:000004">
    <property type="entry name" value="Sarcosine dehydrogenase, mitochondrial"/>
    <property type="match status" value="1"/>
</dbReference>
<dbReference type="Gene3D" id="2.40.30.110">
    <property type="entry name" value="Aminomethyltransferase beta-barrel domains"/>
    <property type="match status" value="1"/>
</dbReference>
<evidence type="ECO:0008006" key="8">
    <source>
        <dbReference type="Google" id="ProtNLM"/>
    </source>
</evidence>
<reference evidence="6 7" key="1">
    <citation type="journal article" date="2018" name="Sci. Rep.">
        <title>Comparative analysis of the Pocillopora damicornis genome highlights role of immune system in coral evolution.</title>
        <authorList>
            <person name="Cunning R."/>
            <person name="Bay R.A."/>
            <person name="Gillette P."/>
            <person name="Baker A.C."/>
            <person name="Traylor-Knowles N."/>
        </authorList>
    </citation>
    <scope>NUCLEOTIDE SEQUENCE [LARGE SCALE GENOMIC DNA]</scope>
    <source>
        <strain evidence="6">RSMAS</strain>
        <tissue evidence="6">Whole animal</tissue>
    </source>
</reference>
<feature type="domain" description="GCVT N-terminal" evidence="3">
    <location>
        <begin position="483"/>
        <end position="797"/>
    </location>
</feature>
<dbReference type="STRING" id="46731.A0A3M6U6E9"/>
<feature type="domain" description="FAD dependent oxidoreductase" evidence="2">
    <location>
        <begin position="63"/>
        <end position="422"/>
    </location>
</feature>
<comment type="similarity">
    <text evidence="1">Belongs to the GcvT family.</text>
</comment>
<evidence type="ECO:0000259" key="4">
    <source>
        <dbReference type="Pfam" id="PF08669"/>
    </source>
</evidence>
<gene>
    <name evidence="6" type="ORF">pdam_00005853</name>
</gene>
<dbReference type="InterPro" id="IPR036188">
    <property type="entry name" value="FAD/NAD-bd_sf"/>
</dbReference>
<dbReference type="InterPro" id="IPR013977">
    <property type="entry name" value="GcvT_C"/>
</dbReference>
<dbReference type="Gene3D" id="3.30.9.10">
    <property type="entry name" value="D-Amino Acid Oxidase, subunit A, domain 2"/>
    <property type="match status" value="1"/>
</dbReference>
<dbReference type="InterPro" id="IPR028896">
    <property type="entry name" value="GcvT/YgfZ/DmdA"/>
</dbReference>
<dbReference type="InterPro" id="IPR032503">
    <property type="entry name" value="FAO_M"/>
</dbReference>
<keyword evidence="7" id="KW-1185">Reference proteome</keyword>
<protein>
    <recommendedName>
        <fullName evidence="8">Sarcosine dehydrogenase, mitochondrial</fullName>
    </recommendedName>
</protein>
<dbReference type="SUPFAM" id="SSF51905">
    <property type="entry name" value="FAD/NAD(P)-binding domain"/>
    <property type="match status" value="1"/>
</dbReference>
<dbReference type="InterPro" id="IPR027266">
    <property type="entry name" value="TrmE/GcvT-like"/>
</dbReference>
<dbReference type="OMA" id="MVFKYDQ"/>
<dbReference type="Pfam" id="PF01266">
    <property type="entry name" value="DAO"/>
    <property type="match status" value="1"/>
</dbReference>
<dbReference type="Pfam" id="PF16350">
    <property type="entry name" value="FAO_M"/>
    <property type="match status" value="1"/>
</dbReference>
<evidence type="ECO:0000313" key="7">
    <source>
        <dbReference type="Proteomes" id="UP000275408"/>
    </source>
</evidence>